<dbReference type="Proteomes" id="UP000824219">
    <property type="component" value="Linkage Group LG03"/>
</dbReference>
<dbReference type="EMBL" id="JAHKSW010000003">
    <property type="protein sequence ID" value="KAG7333655.1"/>
    <property type="molecule type" value="Genomic_DNA"/>
</dbReference>
<protein>
    <recommendedName>
        <fullName evidence="4">Group XIIA secretory phospholipase A2</fullName>
    </recommendedName>
</protein>
<evidence type="ECO:0000313" key="2">
    <source>
        <dbReference type="EMBL" id="KAG7333655.1"/>
    </source>
</evidence>
<evidence type="ECO:0000256" key="1">
    <source>
        <dbReference type="SAM" id="SignalP"/>
    </source>
</evidence>
<sequence length="195" mass="21979">MQKLSVSAVLLLLCGTFLFSAALEESGHKTSDWTKTLKTITDGIRKLHNYSKTYNFPKYNLGVFSGQDGQECLFKCPDGGEKPFPRPGYKSWPNGCRCPAFGFYFDIGISSITSCCDQHDRCYNTCGQTKRDCDEQFQGCLNNICRELVNMADESVRVCEQAVTQLFNTIKHLGCKPYLKSQSDACVCREQRTEL</sequence>
<dbReference type="AlphaFoldDB" id="A0A9D3P2T9"/>
<dbReference type="PANTHER" id="PTHR12824:SF7">
    <property type="entry name" value="GROUP XIIA SECRETORY PHOSPHOLIPASE A2"/>
    <property type="match status" value="1"/>
</dbReference>
<organism evidence="2 3">
    <name type="scientific">Hemibagrus wyckioides</name>
    <dbReference type="NCBI Taxonomy" id="337641"/>
    <lineage>
        <taxon>Eukaryota</taxon>
        <taxon>Metazoa</taxon>
        <taxon>Chordata</taxon>
        <taxon>Craniata</taxon>
        <taxon>Vertebrata</taxon>
        <taxon>Euteleostomi</taxon>
        <taxon>Actinopterygii</taxon>
        <taxon>Neopterygii</taxon>
        <taxon>Teleostei</taxon>
        <taxon>Ostariophysi</taxon>
        <taxon>Siluriformes</taxon>
        <taxon>Bagridae</taxon>
        <taxon>Hemibagrus</taxon>
    </lineage>
</organism>
<dbReference type="GO" id="GO:0006644">
    <property type="term" value="P:phospholipid metabolic process"/>
    <property type="evidence" value="ECO:0007669"/>
    <property type="project" value="InterPro"/>
</dbReference>
<feature type="chain" id="PRO_5039446728" description="Group XIIA secretory phospholipase A2" evidence="1">
    <location>
        <begin position="23"/>
        <end position="195"/>
    </location>
</feature>
<comment type="caution">
    <text evidence="2">The sequence shown here is derived from an EMBL/GenBank/DDBJ whole genome shotgun (WGS) entry which is preliminary data.</text>
</comment>
<evidence type="ECO:0008006" key="4">
    <source>
        <dbReference type="Google" id="ProtNLM"/>
    </source>
</evidence>
<keyword evidence="3" id="KW-1185">Reference proteome</keyword>
<proteinExistence type="predicted"/>
<gene>
    <name evidence="2" type="ORF">KOW79_002062</name>
</gene>
<dbReference type="GO" id="GO:0004623">
    <property type="term" value="F:phospholipase A2 activity"/>
    <property type="evidence" value="ECO:0007669"/>
    <property type="project" value="InterPro"/>
</dbReference>
<dbReference type="OrthoDB" id="3935740at2759"/>
<accession>A0A9D3P2T9</accession>
<dbReference type="InterPro" id="IPR010711">
    <property type="entry name" value="PLA2G12"/>
</dbReference>
<dbReference type="GO" id="GO:0016042">
    <property type="term" value="P:lipid catabolic process"/>
    <property type="evidence" value="ECO:0007669"/>
    <property type="project" value="InterPro"/>
</dbReference>
<evidence type="ECO:0000313" key="3">
    <source>
        <dbReference type="Proteomes" id="UP000824219"/>
    </source>
</evidence>
<feature type="signal peptide" evidence="1">
    <location>
        <begin position="1"/>
        <end position="22"/>
    </location>
</feature>
<name>A0A9D3P2T9_9TELE</name>
<dbReference type="Pfam" id="PF06951">
    <property type="entry name" value="PLA2G12"/>
    <property type="match status" value="1"/>
</dbReference>
<dbReference type="GO" id="GO:0050482">
    <property type="term" value="P:arachidonate secretion"/>
    <property type="evidence" value="ECO:0007669"/>
    <property type="project" value="InterPro"/>
</dbReference>
<dbReference type="GO" id="GO:0005509">
    <property type="term" value="F:calcium ion binding"/>
    <property type="evidence" value="ECO:0007669"/>
    <property type="project" value="InterPro"/>
</dbReference>
<dbReference type="Gene3D" id="1.20.90.10">
    <property type="entry name" value="Phospholipase A2 domain"/>
    <property type="match status" value="1"/>
</dbReference>
<reference evidence="2 3" key="1">
    <citation type="submission" date="2021-06" db="EMBL/GenBank/DDBJ databases">
        <title>Chromosome-level genome assembly of the red-tail catfish (Hemibagrus wyckioides).</title>
        <authorList>
            <person name="Shao F."/>
        </authorList>
    </citation>
    <scope>NUCLEOTIDE SEQUENCE [LARGE SCALE GENOMIC DNA]</scope>
    <source>
        <strain evidence="2">EC202008001</strain>
        <tissue evidence="2">Blood</tissue>
    </source>
</reference>
<dbReference type="SUPFAM" id="SSF48619">
    <property type="entry name" value="Phospholipase A2, PLA2"/>
    <property type="match status" value="1"/>
</dbReference>
<dbReference type="GO" id="GO:0005576">
    <property type="term" value="C:extracellular region"/>
    <property type="evidence" value="ECO:0007669"/>
    <property type="project" value="InterPro"/>
</dbReference>
<dbReference type="InterPro" id="IPR036444">
    <property type="entry name" value="PLipase_A2_dom_sf"/>
</dbReference>
<keyword evidence="1" id="KW-0732">Signal</keyword>
<dbReference type="PANTHER" id="PTHR12824">
    <property type="entry name" value="GROUP XII SECRETORY PHOSPHOLIPASE A2 FAMILY MEMBER"/>
    <property type="match status" value="1"/>
</dbReference>